<protein>
    <submittedName>
        <fullName evidence="3">Uncharacterized protein</fullName>
    </submittedName>
</protein>
<sequence>MSIMQRTIMQQPASAVCSNGSSGKTMSKSKLLKKRGKNTSSSSRNKIPLHRRLLRVIGGIALFIAVMNCIYSLRHQGTLPSGMSFTFNFGGSQSKWIFGKAHEEKEPQLELLGDSKHNDHREMLKSRLSQVVNQRKRQEHAEGARQDFNHHNQQQQQQGDGIWPGRKNYNVELRGVQSAQRRSEILARANAVLDGRNDIHAKEAQKGDVRPIRYFMALSKQKGHDKEPILKLIRQNAGIQYISETTYKELPTFADVKGMYGDHPRLVDTDQCAAFRSMGDLGDKYIGVAGTFNSGTNFLAKLLTRNCVLHKRQEKFGIKQRGIRWQVPYGKHTPPQNEEFRNNHVAQKSSGVDASEVLPVVMIRDPFRWLQSMCSHHYTTRWPRVFPRTDPRYHCPNLFPTADEKAKLAALNQEPLVEGEPIVPEIPNNRVKRNLALERLLYIGIRAKDGTLPGGVPDANGNKFYEDPAAEADTDGNDDGETIPEIVEAEPDTSLLSEEERNLHHFPVSIKYSNFTRFYRSLAHHWNEWYQEYLDLPDYPHVIVRMEDLLFFPDQVVPQICACAGGRLLRGDNATVQVVAQSAKSKHSTKYMEEGEEHTGYLDALIKYGHSATRFKGMTPHDLQYAQQYLNRDMMELFGYGYPDESLMTTASEEKDNEESGESNGDPEENNAESGENNAEAGEEEKDE</sequence>
<comment type="caution">
    <text evidence="3">The sequence shown here is derived from an EMBL/GenBank/DDBJ whole genome shotgun (WGS) entry which is preliminary data.</text>
</comment>
<dbReference type="AlphaFoldDB" id="A0A9N8ETV1"/>
<dbReference type="Proteomes" id="UP001153069">
    <property type="component" value="Unassembled WGS sequence"/>
</dbReference>
<dbReference type="InterPro" id="IPR027417">
    <property type="entry name" value="P-loop_NTPase"/>
</dbReference>
<feature type="region of interest" description="Disordered" evidence="1">
    <location>
        <begin position="645"/>
        <end position="688"/>
    </location>
</feature>
<accession>A0A9N8ETV1</accession>
<keyword evidence="2" id="KW-0472">Membrane</keyword>
<name>A0A9N8ETV1_9STRA</name>
<organism evidence="3 4">
    <name type="scientific">Seminavis robusta</name>
    <dbReference type="NCBI Taxonomy" id="568900"/>
    <lineage>
        <taxon>Eukaryota</taxon>
        <taxon>Sar</taxon>
        <taxon>Stramenopiles</taxon>
        <taxon>Ochrophyta</taxon>
        <taxon>Bacillariophyta</taxon>
        <taxon>Bacillariophyceae</taxon>
        <taxon>Bacillariophycidae</taxon>
        <taxon>Naviculales</taxon>
        <taxon>Naviculaceae</taxon>
        <taxon>Seminavis</taxon>
    </lineage>
</organism>
<feature type="compositionally biased region" description="Acidic residues" evidence="1">
    <location>
        <begin position="655"/>
        <end position="671"/>
    </location>
</feature>
<feature type="transmembrane region" description="Helical" evidence="2">
    <location>
        <begin position="53"/>
        <end position="73"/>
    </location>
</feature>
<evidence type="ECO:0000256" key="2">
    <source>
        <dbReference type="SAM" id="Phobius"/>
    </source>
</evidence>
<proteinExistence type="predicted"/>
<dbReference type="Gene3D" id="3.40.50.300">
    <property type="entry name" value="P-loop containing nucleotide triphosphate hydrolases"/>
    <property type="match status" value="1"/>
</dbReference>
<evidence type="ECO:0000256" key="1">
    <source>
        <dbReference type="SAM" id="MobiDB-lite"/>
    </source>
</evidence>
<feature type="compositionally biased region" description="Basic and acidic residues" evidence="1">
    <location>
        <begin position="139"/>
        <end position="150"/>
    </location>
</feature>
<feature type="region of interest" description="Disordered" evidence="1">
    <location>
        <begin position="134"/>
        <end position="164"/>
    </location>
</feature>
<reference evidence="3" key="1">
    <citation type="submission" date="2020-06" db="EMBL/GenBank/DDBJ databases">
        <authorList>
            <consortium name="Plant Systems Biology data submission"/>
        </authorList>
    </citation>
    <scope>NUCLEOTIDE SEQUENCE</scope>
    <source>
        <strain evidence="3">D6</strain>
    </source>
</reference>
<keyword evidence="2" id="KW-1133">Transmembrane helix</keyword>
<keyword evidence="2" id="KW-0812">Transmembrane</keyword>
<evidence type="ECO:0000313" key="4">
    <source>
        <dbReference type="Proteomes" id="UP001153069"/>
    </source>
</evidence>
<gene>
    <name evidence="3" type="ORF">SEMRO_1676_G290450.1</name>
</gene>
<feature type="region of interest" description="Disordered" evidence="1">
    <location>
        <begin position="1"/>
        <end position="44"/>
    </location>
</feature>
<evidence type="ECO:0000313" key="3">
    <source>
        <dbReference type="EMBL" id="CAB9525436.1"/>
    </source>
</evidence>
<dbReference type="EMBL" id="CAICTM010001674">
    <property type="protein sequence ID" value="CAB9525436.1"/>
    <property type="molecule type" value="Genomic_DNA"/>
</dbReference>
<feature type="compositionally biased region" description="Polar residues" evidence="1">
    <location>
        <begin position="1"/>
        <end position="28"/>
    </location>
</feature>
<keyword evidence="4" id="KW-1185">Reference proteome</keyword>